<dbReference type="InterPro" id="IPR011010">
    <property type="entry name" value="DNA_brk_join_enz"/>
</dbReference>
<keyword evidence="6 9" id="KW-0238">DNA-binding</keyword>
<gene>
    <name evidence="9" type="primary">xerC</name>
    <name evidence="12" type="ORF">GOB87_04045</name>
</gene>
<dbReference type="EMBL" id="WOTH01000005">
    <property type="protein sequence ID" value="NHO53133.1"/>
    <property type="molecule type" value="Genomic_DNA"/>
</dbReference>
<dbReference type="GO" id="GO:0051301">
    <property type="term" value="P:cell division"/>
    <property type="evidence" value="ECO:0007669"/>
    <property type="project" value="UniProtKB-KW"/>
</dbReference>
<dbReference type="PROSITE" id="PS51898">
    <property type="entry name" value="TYR_RECOMBINASE"/>
    <property type="match status" value="1"/>
</dbReference>
<comment type="caution">
    <text evidence="12">The sequence shown here is derived from an EMBL/GenBank/DDBJ whole genome shotgun (WGS) entry which is preliminary data.</text>
</comment>
<dbReference type="GO" id="GO:0009037">
    <property type="term" value="F:tyrosine-based site-specific recombinase activity"/>
    <property type="evidence" value="ECO:0007669"/>
    <property type="project" value="UniProtKB-UniRule"/>
</dbReference>
<evidence type="ECO:0000259" key="10">
    <source>
        <dbReference type="PROSITE" id="PS51898"/>
    </source>
</evidence>
<dbReference type="GO" id="GO:0003677">
    <property type="term" value="F:DNA binding"/>
    <property type="evidence" value="ECO:0007669"/>
    <property type="project" value="UniProtKB-UniRule"/>
</dbReference>
<dbReference type="InterPro" id="IPR023009">
    <property type="entry name" value="Tyrosine_recombinase_XerC/XerD"/>
</dbReference>
<keyword evidence="3 9" id="KW-0132">Cell division</keyword>
<comment type="function">
    <text evidence="9">Site-specific tyrosine recombinase, which acts by catalyzing the cutting and rejoining of the recombining DNA molecules. The XerC-XerD complex is essential to convert dimers of the bacterial chromosome into monomers to permit their segregation at cell division. It also contributes to the segregational stability of plasmids.</text>
</comment>
<dbReference type="Pfam" id="PF02899">
    <property type="entry name" value="Phage_int_SAM_1"/>
    <property type="match status" value="1"/>
</dbReference>
<keyword evidence="13" id="KW-1185">Reference proteome</keyword>
<dbReference type="InterPro" id="IPR044068">
    <property type="entry name" value="CB"/>
</dbReference>
<dbReference type="Gene3D" id="1.10.443.10">
    <property type="entry name" value="Intergrase catalytic core"/>
    <property type="match status" value="1"/>
</dbReference>
<feature type="active site" evidence="9">
    <location>
        <position position="178"/>
    </location>
</feature>
<dbReference type="SUPFAM" id="SSF56349">
    <property type="entry name" value="DNA breaking-rejoining enzymes"/>
    <property type="match status" value="1"/>
</dbReference>
<feature type="active site" evidence="9">
    <location>
        <position position="154"/>
    </location>
</feature>
<name>A0A967B9Y1_9PROT</name>
<reference evidence="12" key="1">
    <citation type="submission" date="2019-11" db="EMBL/GenBank/DDBJ databases">
        <title>Description of new Acetobacter species.</title>
        <authorList>
            <person name="Cleenwerck I."/>
            <person name="Sombolestani A.S."/>
        </authorList>
    </citation>
    <scope>NUCLEOTIDE SEQUENCE</scope>
    <source>
        <strain evidence="12">LMG 1626</strain>
    </source>
</reference>
<dbReference type="GO" id="GO:0007059">
    <property type="term" value="P:chromosome segregation"/>
    <property type="evidence" value="ECO:0007669"/>
    <property type="project" value="UniProtKB-UniRule"/>
</dbReference>
<dbReference type="PANTHER" id="PTHR30349:SF90">
    <property type="entry name" value="TYROSINE RECOMBINASE XERD"/>
    <property type="match status" value="1"/>
</dbReference>
<keyword evidence="8 9" id="KW-0131">Cell cycle</keyword>
<comment type="subcellular location">
    <subcellularLocation>
        <location evidence="1 9">Cytoplasm</location>
    </subcellularLocation>
</comment>
<sequence>MTAAPCIESFLEMLAAERAAAPATLLAYTRDLDDCETSLRGQGETLMEATTSGLREWVAGMSASGAARRTIARRISCIRQFFLFLLGEGLRSDNPASSLDAPPPDRTLPKFLTEAEVVMLLDAAEPPAEADPALRRRLLMGRAALELLYATGLRISELLALKRDMFREGLRMLMVRGKGGRERLVPLSDSAREAVAALVHEDTDRPSPWVFPGRTPLRPLTRQGFDKVLAFIGERAGIAADRLSPHVLRHSFATHMLAHGADLRTLQTLLGHADIATTQIYTHVQAERLRDIVSAHHPLGRGDVADE</sequence>
<feature type="active site" evidence="9">
    <location>
        <position position="246"/>
    </location>
</feature>
<feature type="active site" description="O-(3'-phospho-DNA)-tyrosine intermediate" evidence="9">
    <location>
        <position position="281"/>
    </location>
</feature>
<dbReference type="PROSITE" id="PS51900">
    <property type="entry name" value="CB"/>
    <property type="match status" value="1"/>
</dbReference>
<keyword evidence="5 9" id="KW-0229">DNA integration</keyword>
<feature type="active site" evidence="9">
    <location>
        <position position="249"/>
    </location>
</feature>
<dbReference type="GO" id="GO:0005737">
    <property type="term" value="C:cytoplasm"/>
    <property type="evidence" value="ECO:0007669"/>
    <property type="project" value="UniProtKB-SubCell"/>
</dbReference>
<keyword evidence="2 9" id="KW-0963">Cytoplasm</keyword>
<feature type="domain" description="Core-binding (CB)" evidence="11">
    <location>
        <begin position="1"/>
        <end position="86"/>
    </location>
</feature>
<dbReference type="InterPro" id="IPR013762">
    <property type="entry name" value="Integrase-like_cat_sf"/>
</dbReference>
<evidence type="ECO:0000256" key="6">
    <source>
        <dbReference type="ARBA" id="ARBA00023125"/>
    </source>
</evidence>
<comment type="subunit">
    <text evidence="9">Forms a cyclic heterotetrameric complex composed of two molecules of XerC and two molecules of XerD.</text>
</comment>
<evidence type="ECO:0000256" key="1">
    <source>
        <dbReference type="ARBA" id="ARBA00004496"/>
    </source>
</evidence>
<proteinExistence type="inferred from homology"/>
<evidence type="ECO:0000256" key="4">
    <source>
        <dbReference type="ARBA" id="ARBA00022829"/>
    </source>
</evidence>
<keyword evidence="4 9" id="KW-0159">Chromosome partition</keyword>
<dbReference type="InterPro" id="IPR002104">
    <property type="entry name" value="Integrase_catalytic"/>
</dbReference>
<dbReference type="HAMAP" id="MF_01808">
    <property type="entry name" value="Recomb_XerC_XerD"/>
    <property type="match status" value="1"/>
</dbReference>
<dbReference type="Pfam" id="PF00589">
    <property type="entry name" value="Phage_integrase"/>
    <property type="match status" value="1"/>
</dbReference>
<dbReference type="InterPro" id="IPR010998">
    <property type="entry name" value="Integrase_recombinase_N"/>
</dbReference>
<dbReference type="InterPro" id="IPR004107">
    <property type="entry name" value="Integrase_SAM-like_N"/>
</dbReference>
<dbReference type="PANTHER" id="PTHR30349">
    <property type="entry name" value="PHAGE INTEGRASE-RELATED"/>
    <property type="match status" value="1"/>
</dbReference>
<evidence type="ECO:0000313" key="13">
    <source>
        <dbReference type="Proteomes" id="UP000597459"/>
    </source>
</evidence>
<protein>
    <recommendedName>
        <fullName evidence="9">Tyrosine recombinase XerC</fullName>
    </recommendedName>
</protein>
<organism evidence="12 13">
    <name type="scientific">Acetobacter estunensis</name>
    <dbReference type="NCBI Taxonomy" id="104097"/>
    <lineage>
        <taxon>Bacteria</taxon>
        <taxon>Pseudomonadati</taxon>
        <taxon>Pseudomonadota</taxon>
        <taxon>Alphaproteobacteria</taxon>
        <taxon>Acetobacterales</taxon>
        <taxon>Acetobacteraceae</taxon>
        <taxon>Acetobacter</taxon>
    </lineage>
</organism>
<accession>A0A967B9Y1</accession>
<feature type="active site" evidence="9">
    <location>
        <position position="272"/>
    </location>
</feature>
<evidence type="ECO:0000313" key="12">
    <source>
        <dbReference type="EMBL" id="NHO53133.1"/>
    </source>
</evidence>
<dbReference type="AlphaFoldDB" id="A0A967B9Y1"/>
<dbReference type="Proteomes" id="UP000597459">
    <property type="component" value="Unassembled WGS sequence"/>
</dbReference>
<evidence type="ECO:0000259" key="11">
    <source>
        <dbReference type="PROSITE" id="PS51900"/>
    </source>
</evidence>
<evidence type="ECO:0000256" key="7">
    <source>
        <dbReference type="ARBA" id="ARBA00023172"/>
    </source>
</evidence>
<keyword evidence="7 9" id="KW-0233">DNA recombination</keyword>
<dbReference type="InterPro" id="IPR050090">
    <property type="entry name" value="Tyrosine_recombinase_XerCD"/>
</dbReference>
<evidence type="ECO:0000256" key="2">
    <source>
        <dbReference type="ARBA" id="ARBA00022490"/>
    </source>
</evidence>
<evidence type="ECO:0000256" key="8">
    <source>
        <dbReference type="ARBA" id="ARBA00023306"/>
    </source>
</evidence>
<evidence type="ECO:0000256" key="5">
    <source>
        <dbReference type="ARBA" id="ARBA00022908"/>
    </source>
</evidence>
<dbReference type="RefSeq" id="WP_166313272.1">
    <property type="nucleotide sequence ID" value="NZ_WOTH01000005.1"/>
</dbReference>
<dbReference type="Gene3D" id="1.10.150.130">
    <property type="match status" value="1"/>
</dbReference>
<comment type="similarity">
    <text evidence="9">Belongs to the 'phage' integrase family. XerC subfamily.</text>
</comment>
<dbReference type="GO" id="GO:0006313">
    <property type="term" value="P:DNA transposition"/>
    <property type="evidence" value="ECO:0007669"/>
    <property type="project" value="UniProtKB-UniRule"/>
</dbReference>
<evidence type="ECO:0000256" key="3">
    <source>
        <dbReference type="ARBA" id="ARBA00022618"/>
    </source>
</evidence>
<dbReference type="NCBIfam" id="NF001399">
    <property type="entry name" value="PRK00283.1"/>
    <property type="match status" value="1"/>
</dbReference>
<feature type="domain" description="Tyr recombinase" evidence="10">
    <location>
        <begin position="107"/>
        <end position="294"/>
    </location>
</feature>
<evidence type="ECO:0000256" key="9">
    <source>
        <dbReference type="HAMAP-Rule" id="MF_01808"/>
    </source>
</evidence>